<evidence type="ECO:0000256" key="1">
    <source>
        <dbReference type="ARBA" id="ARBA00010945"/>
    </source>
</evidence>
<feature type="binding site" evidence="2">
    <location>
        <position position="104"/>
    </location>
    <ligand>
        <name>Mg(2+)</name>
        <dbReference type="ChEBI" id="CHEBI:18420"/>
    </ligand>
</feature>
<keyword evidence="2" id="KW-0515">Mutator protein</keyword>
<protein>
    <recommendedName>
        <fullName evidence="2">DNA polymerase IV</fullName>
        <shortName evidence="2">Pol IV</shortName>
        <ecNumber evidence="2">2.7.7.7</ecNumber>
    </recommendedName>
</protein>
<keyword evidence="2" id="KW-0238">DNA-binding</keyword>
<dbReference type="EC" id="2.7.7.7" evidence="2"/>
<keyword evidence="2" id="KW-0963">Cytoplasm</keyword>
<accession>A0ABM9ZV69</accession>
<keyword evidence="2 4" id="KW-0808">Transferase</keyword>
<dbReference type="InterPro" id="IPR050116">
    <property type="entry name" value="DNA_polymerase-Y"/>
</dbReference>
<sequence>MGQTVIHVDMDAFYAAVEIRDNPALKGRPLIIGALPDERGVVATCSYEARKFGVHSAMNIKEAYRRCPRGIFMHPNREKYRQASDRLHGIWSSYADVAEYVALDEGYLDVTRSALRFGGARRVARLIKERTRAETGLTCSVGVGYSKTSAKLASEEKKPDGYFEILTPRDFIGLIIDRDITVLYGVGARTAEKLYHAGIHTVRDVQNNRERLAALLGGKTGRHLAELSLGIDDRPVIPADEADAKSISREVTFQKDTSHFGYLRDVILLLSLNLGDRLAALGLNGRTVTLKATYWNMKTITRSHSGESVDHPYEIYQAGSALLAGIEKSPVRLIGVGLQNLSETYARQLTFDTLDGERERRHAERLRARLLDLQRRYRVDPHPALRDESGELLYQLIDLMQTRTFPTTPNGA</sequence>
<dbReference type="Gene3D" id="3.30.1490.100">
    <property type="entry name" value="DNA polymerase, Y-family, little finger domain"/>
    <property type="match status" value="1"/>
</dbReference>
<comment type="cofactor">
    <cofactor evidence="2">
        <name>Mg(2+)</name>
        <dbReference type="ChEBI" id="CHEBI:18420"/>
    </cofactor>
    <text evidence="2">Binds 2 magnesium ions per subunit.</text>
</comment>
<dbReference type="Proteomes" id="UP000006462">
    <property type="component" value="Unassembled WGS sequence"/>
</dbReference>
<dbReference type="PROSITE" id="PS50173">
    <property type="entry name" value="UMUC"/>
    <property type="match status" value="1"/>
</dbReference>
<dbReference type="Gene3D" id="1.10.150.20">
    <property type="entry name" value="5' to 3' exonuclease, C-terminal subdomain"/>
    <property type="match status" value="1"/>
</dbReference>
<evidence type="ECO:0000313" key="4">
    <source>
        <dbReference type="EMBL" id="EFB90827.1"/>
    </source>
</evidence>
<dbReference type="InterPro" id="IPR001126">
    <property type="entry name" value="UmuC"/>
</dbReference>
<dbReference type="SUPFAM" id="SSF56672">
    <property type="entry name" value="DNA/RNA polymerases"/>
    <property type="match status" value="1"/>
</dbReference>
<keyword evidence="2 4" id="KW-0548">Nucleotidyltransferase</keyword>
<dbReference type="InterPro" id="IPR022880">
    <property type="entry name" value="DNApol_IV"/>
</dbReference>
<keyword evidence="2" id="KW-0239">DNA-directed DNA polymerase</keyword>
<dbReference type="InterPro" id="IPR043502">
    <property type="entry name" value="DNA/RNA_pol_sf"/>
</dbReference>
<dbReference type="Pfam" id="PF11799">
    <property type="entry name" value="IMS_C"/>
    <property type="match status" value="1"/>
</dbReference>
<gene>
    <name evidence="2 4" type="primary">dinB</name>
    <name evidence="4" type="ORF">HMPREF7215_1144</name>
</gene>
<dbReference type="EMBL" id="ADFP01000061">
    <property type="protein sequence ID" value="EFB90827.1"/>
    <property type="molecule type" value="Genomic_DNA"/>
</dbReference>
<reference evidence="4 5" key="1">
    <citation type="submission" date="2009-12" db="EMBL/GenBank/DDBJ databases">
        <authorList>
            <person name="Shrivastava S."/>
            <person name="Madupu R."/>
            <person name="Durkin A.S."/>
            <person name="Torralba M."/>
            <person name="Methe B."/>
            <person name="Sutton G.G."/>
            <person name="Strausberg R.L."/>
            <person name="Nelson K.E."/>
        </authorList>
    </citation>
    <scope>NUCLEOTIDE SEQUENCE [LARGE SCALE GENOMIC DNA]</scope>
    <source>
        <strain evidence="4 5">W5455</strain>
    </source>
</reference>
<dbReference type="HAMAP" id="MF_01113">
    <property type="entry name" value="DNApol_IV"/>
    <property type="match status" value="1"/>
</dbReference>
<dbReference type="InterPro" id="IPR017961">
    <property type="entry name" value="DNA_pol_Y-fam_little_finger"/>
</dbReference>
<keyword evidence="2" id="KW-0479">Metal-binding</keyword>
<keyword evidence="2" id="KW-0227">DNA damage</keyword>
<name>A0ABM9ZV69_9BACT</name>
<dbReference type="InterPro" id="IPR036775">
    <property type="entry name" value="DNA_pol_Y-fam_lit_finger_sf"/>
</dbReference>
<evidence type="ECO:0000256" key="2">
    <source>
        <dbReference type="HAMAP-Rule" id="MF_01113"/>
    </source>
</evidence>
<dbReference type="InterPro" id="IPR043128">
    <property type="entry name" value="Rev_trsase/Diguanyl_cyclase"/>
</dbReference>
<dbReference type="PANTHER" id="PTHR11076">
    <property type="entry name" value="DNA REPAIR POLYMERASE UMUC / TRANSFERASE FAMILY MEMBER"/>
    <property type="match status" value="1"/>
</dbReference>
<comment type="caution">
    <text evidence="4">The sequence shown here is derived from an EMBL/GenBank/DDBJ whole genome shotgun (WGS) entry which is preliminary data.</text>
</comment>
<dbReference type="Gene3D" id="3.40.1170.60">
    <property type="match status" value="1"/>
</dbReference>
<feature type="active site" evidence="2">
    <location>
        <position position="105"/>
    </location>
</feature>
<comment type="catalytic activity">
    <reaction evidence="2">
        <text>DNA(n) + a 2'-deoxyribonucleoside 5'-triphosphate = DNA(n+1) + diphosphate</text>
        <dbReference type="Rhea" id="RHEA:22508"/>
        <dbReference type="Rhea" id="RHEA-COMP:17339"/>
        <dbReference type="Rhea" id="RHEA-COMP:17340"/>
        <dbReference type="ChEBI" id="CHEBI:33019"/>
        <dbReference type="ChEBI" id="CHEBI:61560"/>
        <dbReference type="ChEBI" id="CHEBI:173112"/>
        <dbReference type="EC" id="2.7.7.7"/>
    </reaction>
</comment>
<comment type="subunit">
    <text evidence="2">Monomer.</text>
</comment>
<dbReference type="PANTHER" id="PTHR11076:SF33">
    <property type="entry name" value="DNA POLYMERASE KAPPA"/>
    <property type="match status" value="1"/>
</dbReference>
<keyword evidence="2" id="KW-0460">Magnesium</keyword>
<feature type="binding site" evidence="2">
    <location>
        <position position="9"/>
    </location>
    <ligand>
        <name>Mg(2+)</name>
        <dbReference type="ChEBI" id="CHEBI:18420"/>
    </ligand>
</feature>
<organism evidence="4 5">
    <name type="scientific">Pyramidobacter piscolens W5455</name>
    <dbReference type="NCBI Taxonomy" id="352165"/>
    <lineage>
        <taxon>Bacteria</taxon>
        <taxon>Thermotogati</taxon>
        <taxon>Synergistota</taxon>
        <taxon>Synergistia</taxon>
        <taxon>Synergistales</taxon>
        <taxon>Dethiosulfovibrionaceae</taxon>
        <taxon>Pyramidobacter</taxon>
    </lineage>
</organism>
<dbReference type="RefSeq" id="WP_009164712.1">
    <property type="nucleotide sequence ID" value="NZ_ADFP01000061.1"/>
</dbReference>
<comment type="subcellular location">
    <subcellularLocation>
        <location evidence="2">Cytoplasm</location>
    </subcellularLocation>
</comment>
<evidence type="ECO:0000313" key="5">
    <source>
        <dbReference type="Proteomes" id="UP000006462"/>
    </source>
</evidence>
<dbReference type="SUPFAM" id="SSF100879">
    <property type="entry name" value="Lesion bypass DNA polymerase (Y-family), little finger domain"/>
    <property type="match status" value="1"/>
</dbReference>
<keyword evidence="5" id="KW-1185">Reference proteome</keyword>
<feature type="domain" description="UmuC" evidence="3">
    <location>
        <begin position="5"/>
        <end position="187"/>
    </location>
</feature>
<dbReference type="Gene3D" id="3.30.70.270">
    <property type="match status" value="1"/>
</dbReference>
<dbReference type="NCBIfam" id="NF002677">
    <property type="entry name" value="PRK02406.1"/>
    <property type="match status" value="1"/>
</dbReference>
<evidence type="ECO:0000259" key="3">
    <source>
        <dbReference type="PROSITE" id="PS50173"/>
    </source>
</evidence>
<comment type="similarity">
    <text evidence="1 2">Belongs to the DNA polymerase type-Y family.</text>
</comment>
<dbReference type="GO" id="GO:0003887">
    <property type="term" value="F:DNA-directed DNA polymerase activity"/>
    <property type="evidence" value="ECO:0007669"/>
    <property type="project" value="UniProtKB-EC"/>
</dbReference>
<dbReference type="CDD" id="cd03586">
    <property type="entry name" value="PolY_Pol_IV_kappa"/>
    <property type="match status" value="1"/>
</dbReference>
<proteinExistence type="inferred from homology"/>
<dbReference type="Pfam" id="PF00817">
    <property type="entry name" value="IMS"/>
    <property type="match status" value="1"/>
</dbReference>
<feature type="site" description="Substrate discrimination" evidence="2">
    <location>
        <position position="14"/>
    </location>
</feature>
<keyword evidence="2" id="KW-0234">DNA repair</keyword>
<comment type="function">
    <text evidence="2">Poorly processive, error-prone DNA polymerase involved in untargeted mutagenesis. Copies undamaged DNA at stalled replication forks, which arise in vivo from mismatched or misaligned primer ends. These misaligned primers can be extended by PolIV. Exhibits no 3'-5' exonuclease (proofreading) activity. May be involved in translesional synthesis, in conjunction with the beta clamp from PolIII.</text>
</comment>
<keyword evidence="2" id="KW-0235">DNA replication</keyword>